<keyword evidence="3" id="KW-1185">Reference proteome</keyword>
<evidence type="ECO:0000313" key="3">
    <source>
        <dbReference type="Proteomes" id="UP000050761"/>
    </source>
</evidence>
<sequence>MAQRGERLLDNGTRSKFGTKTSADGNMEEKSGRPGVDSACRPQIPGIKLIMISAAMAMRMTTQISIMIFF</sequence>
<feature type="compositionally biased region" description="Polar residues" evidence="1">
    <location>
        <begin position="12"/>
        <end position="24"/>
    </location>
</feature>
<proteinExistence type="predicted"/>
<accession>A0A3P7XQ52</accession>
<evidence type="ECO:0000313" key="4">
    <source>
        <dbReference type="WBParaSite" id="HPBE_0000847301-mRNA-1"/>
    </source>
</evidence>
<dbReference type="WBParaSite" id="HPBE_0000847301-mRNA-1">
    <property type="protein sequence ID" value="HPBE_0000847301-mRNA-1"/>
    <property type="gene ID" value="HPBE_0000847301"/>
</dbReference>
<organism evidence="3 4">
    <name type="scientific">Heligmosomoides polygyrus</name>
    <name type="common">Parasitic roundworm</name>
    <dbReference type="NCBI Taxonomy" id="6339"/>
    <lineage>
        <taxon>Eukaryota</taxon>
        <taxon>Metazoa</taxon>
        <taxon>Ecdysozoa</taxon>
        <taxon>Nematoda</taxon>
        <taxon>Chromadorea</taxon>
        <taxon>Rhabditida</taxon>
        <taxon>Rhabditina</taxon>
        <taxon>Rhabditomorpha</taxon>
        <taxon>Strongyloidea</taxon>
        <taxon>Heligmosomidae</taxon>
        <taxon>Heligmosomoides</taxon>
    </lineage>
</organism>
<accession>A0A183FM80</accession>
<evidence type="ECO:0000313" key="2">
    <source>
        <dbReference type="EMBL" id="VDO76491.1"/>
    </source>
</evidence>
<protein>
    <submittedName>
        <fullName evidence="2 4">Uncharacterized protein</fullName>
    </submittedName>
</protein>
<evidence type="ECO:0000256" key="1">
    <source>
        <dbReference type="SAM" id="MobiDB-lite"/>
    </source>
</evidence>
<dbReference type="Proteomes" id="UP000050761">
    <property type="component" value="Unassembled WGS sequence"/>
</dbReference>
<reference evidence="2 3" key="1">
    <citation type="submission" date="2018-11" db="EMBL/GenBank/DDBJ databases">
        <authorList>
            <consortium name="Pathogen Informatics"/>
        </authorList>
    </citation>
    <scope>NUCLEOTIDE SEQUENCE [LARGE SCALE GENOMIC DNA]</scope>
</reference>
<name>A0A183FM80_HELPZ</name>
<feature type="region of interest" description="Disordered" evidence="1">
    <location>
        <begin position="1"/>
        <end position="39"/>
    </location>
</feature>
<gene>
    <name evidence="2" type="ORF">HPBE_LOCUS8474</name>
</gene>
<dbReference type="EMBL" id="UZAH01026159">
    <property type="protein sequence ID" value="VDO76491.1"/>
    <property type="molecule type" value="Genomic_DNA"/>
</dbReference>
<dbReference type="AlphaFoldDB" id="A0A183FM80"/>
<reference evidence="4" key="2">
    <citation type="submission" date="2019-09" db="UniProtKB">
        <authorList>
            <consortium name="WormBaseParasite"/>
        </authorList>
    </citation>
    <scope>IDENTIFICATION</scope>
</reference>